<name>M1UAD7_9CAUD</name>
<keyword evidence="6" id="KW-0946">Virion</keyword>
<keyword evidence="7" id="KW-0118">Viral capsid assembly</keyword>
<feature type="region of interest" description="Disordered" evidence="11">
    <location>
        <begin position="521"/>
        <end position="546"/>
    </location>
</feature>
<evidence type="ECO:0000256" key="9">
    <source>
        <dbReference type="ARBA" id="ARBA00023219"/>
    </source>
</evidence>
<comment type="subcellular location">
    <subcellularLocation>
        <location evidence="2">Virion</location>
    </subcellularLocation>
</comment>
<evidence type="ECO:0000256" key="8">
    <source>
        <dbReference type="ARBA" id="ARBA00023009"/>
    </source>
</evidence>
<dbReference type="GO" id="GO:0044423">
    <property type="term" value="C:virion component"/>
    <property type="evidence" value="ECO:0007669"/>
    <property type="project" value="UniProtKB-KW"/>
</dbReference>
<evidence type="ECO:0000256" key="10">
    <source>
        <dbReference type="ARBA" id="ARBA00023296"/>
    </source>
</evidence>
<dbReference type="EMBL" id="HQ316584">
    <property type="protein sequence ID" value="AGG54541.1"/>
    <property type="molecule type" value="Genomic_DNA"/>
</dbReference>
<keyword evidence="8" id="KW-1171">Viral genome ejection through host cell envelope</keyword>
<evidence type="ECO:0000256" key="1">
    <source>
        <dbReference type="ARBA" id="ARBA00003421"/>
    </source>
</evidence>
<keyword evidence="5" id="KW-1188">Viral release from host cell</keyword>
<organism evidence="12 13">
    <name type="scientific">Cyanophage SS120-1</name>
    <dbReference type="NCBI Taxonomy" id="616674"/>
    <lineage>
        <taxon>Viruses</taxon>
        <taxon>Duplodnaviria</taxon>
        <taxon>Heunggongvirae</taxon>
        <taxon>Uroviricota</taxon>
        <taxon>Caudoviricetes</taxon>
        <taxon>Autographivirales</taxon>
        <taxon>Banchanvirus</taxon>
        <taxon>Banchanvirus SS1201</taxon>
    </lineage>
</organism>
<accession>M1UAD7</accession>
<comment type="function">
    <text evidence="1">Forms the portal vertex of the capsid. This portal plays critical roles in head assembly, genome packaging, neck/tail attachment, and genome ejection. The portal protein multimerizes as a single ring-shaped homododecamer arranged around a central channel.</text>
</comment>
<evidence type="ECO:0000256" key="7">
    <source>
        <dbReference type="ARBA" id="ARBA00022950"/>
    </source>
</evidence>
<dbReference type="OrthoDB" id="5112at10239"/>
<evidence type="ECO:0000256" key="2">
    <source>
        <dbReference type="ARBA" id="ARBA00004328"/>
    </source>
</evidence>
<dbReference type="Proteomes" id="UP000202740">
    <property type="component" value="Segment"/>
</dbReference>
<reference evidence="12 13" key="1">
    <citation type="submission" date="2010-03" db="EMBL/GenBank/DDBJ databases">
        <title>The Genome Sequence of Cyanophage P-SSP9.</title>
        <authorList>
            <consortium name="The Broad Institute Genome Sequencing Platform"/>
            <person name="Henn M.R."/>
            <person name="Sullivan M.S."/>
            <person name="Osburne M.S."/>
            <person name="Levin J."/>
            <person name="Malboeuf C."/>
            <person name="Casali M."/>
            <person name="Russ C."/>
            <person name="Lennon N."/>
            <person name="Erlich R."/>
            <person name="Young S.K."/>
            <person name="Koehrsen M."/>
            <person name="Yandava C."/>
            <person name="Zeng Q."/>
            <person name="Alvarado L."/>
            <person name="Anderson S."/>
            <person name="Berlin A."/>
            <person name="Borenstein D."/>
            <person name="Chen Z."/>
            <person name="Engels R."/>
            <person name="Freedman E."/>
            <person name="Gellesch M."/>
            <person name="Goldberg J."/>
            <person name="Green L."/>
            <person name="Griggs A."/>
            <person name="Gujja S."/>
            <person name="Heiman D."/>
            <person name="Hepburn T."/>
            <person name="Howarth C."/>
            <person name="Jen D."/>
            <person name="Larson L."/>
            <person name="Lewis B."/>
            <person name="Mehta T."/>
            <person name="Park D."/>
            <person name="Pearson M."/>
            <person name="Roberts A."/>
            <person name="Ryan E."/>
            <person name="Saif S."/>
            <person name="Shea T."/>
            <person name="Shenoy N."/>
            <person name="Sisk P."/>
            <person name="Stolte C."/>
            <person name="Sykes S."/>
            <person name="Walk T."/>
            <person name="White J."/>
            <person name="Yu Q."/>
            <person name="Coleman M.L."/>
            <person name="Huang K.H."/>
            <person name="Weigele P.R."/>
            <person name="DeFrancesco A.S."/>
            <person name="Kern S.E."/>
            <person name="Thompson L.R."/>
            <person name="Fu R."/>
            <person name="Hombeck B."/>
            <person name="Chisholm S.W."/>
            <person name="Haas B."/>
            <person name="Nusbaum C."/>
            <person name="Galagan J."/>
            <person name="Birren B."/>
        </authorList>
    </citation>
    <scope>NUCLEOTIDE SEQUENCE [LARGE SCALE GENOMIC DNA]</scope>
    <source>
        <strain evidence="12 13">P-SSP9</strain>
    </source>
</reference>
<keyword evidence="10" id="KW-1160">Virus entry into host cell</keyword>
<protein>
    <submittedName>
        <fullName evidence="12">Head to tail connector</fullName>
    </submittedName>
</protein>
<evidence type="ECO:0000256" key="6">
    <source>
        <dbReference type="ARBA" id="ARBA00022844"/>
    </source>
</evidence>
<keyword evidence="3" id="KW-1244">Viral short tail ejection system</keyword>
<dbReference type="KEGG" id="vg:15013350"/>
<evidence type="ECO:0000256" key="11">
    <source>
        <dbReference type="SAM" id="MobiDB-lite"/>
    </source>
</evidence>
<dbReference type="Pfam" id="PF12236">
    <property type="entry name" value="Head-tail_con"/>
    <property type="match status" value="1"/>
</dbReference>
<dbReference type="InterPro" id="IPR020991">
    <property type="entry name" value="Connector_podovirus"/>
</dbReference>
<evidence type="ECO:0000256" key="4">
    <source>
        <dbReference type="ARBA" id="ARBA00022595"/>
    </source>
</evidence>
<evidence type="ECO:0000256" key="3">
    <source>
        <dbReference type="ARBA" id="ARBA00022470"/>
    </source>
</evidence>
<sequence length="546" mass="59562">MKEQALTRYQALSADRQQFLDSARDCAELTLPHLLVSDGHAKGAKLPIPWQSLGAKGVNVLASKLMLSLFPVNTSFFKLQINDAELAALPEVTPEIRSEIDLSLSKMEKIIMQQIAETSDRVMLHAAMKHLIVTGNVLIFVGKKALKVYPLDRYVINRDGDGNVIELITKESIHRSLLPKEFQSPLEGEKDVNAPGEDGPKFGTTGASHTEDADIYTCVKLKDGQWRWHQEVDGKILPNSQSSAPKNLPQWLALRWNIVDGEPYGRGRCEEFIGDLKSLEGLMQSLVEGSASAAKIVFTVAPSSTLKPQSLARAQNGAIIQGRPDDVGVIQVGKTADFKTVLDMIQELSKRLSDAFLILNPRQSERTTATEVQMIQQELNEQLGGIFGNLTTELLKPYLDKKLHLLQRNKAVPQLPKGLVSPTIVAGLNGVGRGQDRRALVEFLETAAQGLGPEALMKYLSPEEFLKRLAAASGIDTLNLIKDASTMEQETNQMKQDAMTSSLVGQAGQLAKSPVGEQFINGINQQAGEASPNPEAEDQAQAVPPG</sequence>
<dbReference type="GeneID" id="15013350"/>
<dbReference type="RefSeq" id="YP_007676885.1">
    <property type="nucleotide sequence ID" value="NC_020872.1"/>
</dbReference>
<keyword evidence="4" id="KW-1162">Viral penetration into host cytoplasm</keyword>
<evidence type="ECO:0000313" key="12">
    <source>
        <dbReference type="EMBL" id="AGG54541.1"/>
    </source>
</evidence>
<evidence type="ECO:0000313" key="13">
    <source>
        <dbReference type="Proteomes" id="UP000202740"/>
    </source>
</evidence>
<feature type="region of interest" description="Disordered" evidence="11">
    <location>
        <begin position="184"/>
        <end position="208"/>
    </location>
</feature>
<evidence type="ECO:0000256" key="5">
    <source>
        <dbReference type="ARBA" id="ARBA00022612"/>
    </source>
</evidence>
<keyword evidence="13" id="KW-1185">Reference proteome</keyword>
<proteinExistence type="predicted"/>
<gene>
    <name evidence="12" type="ORF">CYYG_00040</name>
</gene>
<keyword evidence="9" id="KW-0231">Viral genome packaging</keyword>
<dbReference type="GO" id="GO:0099002">
    <property type="term" value="P:symbiont genome ejection through host cell envelope, short tail mechanism"/>
    <property type="evidence" value="ECO:0007669"/>
    <property type="project" value="UniProtKB-KW"/>
</dbReference>